<dbReference type="SUPFAM" id="SSF53850">
    <property type="entry name" value="Periplasmic binding protein-like II"/>
    <property type="match status" value="1"/>
</dbReference>
<dbReference type="PANTHER" id="PTHR42928:SF5">
    <property type="entry name" value="BLR1237 PROTEIN"/>
    <property type="match status" value="1"/>
</dbReference>
<feature type="signal peptide" evidence="2">
    <location>
        <begin position="1"/>
        <end position="24"/>
    </location>
</feature>
<evidence type="ECO:0000313" key="4">
    <source>
        <dbReference type="Proteomes" id="UP001595848"/>
    </source>
</evidence>
<dbReference type="InterPro" id="IPR042100">
    <property type="entry name" value="Bug_dom1"/>
</dbReference>
<evidence type="ECO:0000256" key="1">
    <source>
        <dbReference type="ARBA" id="ARBA00006987"/>
    </source>
</evidence>
<dbReference type="InterPro" id="IPR005064">
    <property type="entry name" value="BUG"/>
</dbReference>
<keyword evidence="4" id="KW-1185">Reference proteome</keyword>
<sequence length="325" mass="34223">MSGILRRTMYALLLALIAGPFSCAAPTPAYPQRPITLVNPYAAGGPADVLARRLAKELGAELGQPVIVENKPGAAAALGTAYVARAKPDGYTLLIGTSAGHVVTPLLHSVTYDGVGDFSFIGIVASQSNMLVINPQFKVNNVAELIAYARQHPGQLNFGSAGTGGATHLGGELFMQKAGINIVHIPYNGAALALTDLIGGQVQMAFLNLSACLPHIKDGRIKALAYASAHRSRLLPQVPTLEESGIHGADVPTWYSLAAPKGTPSQILDRLNAALQALNARREYAAFMESLDADLLSLSPAQTTEFVEHDRDSMAKLLRSIGLAK</sequence>
<protein>
    <submittedName>
        <fullName evidence="3">Bug family tripartite tricarboxylate transporter substrate binding protein</fullName>
    </submittedName>
</protein>
<proteinExistence type="inferred from homology"/>
<dbReference type="Pfam" id="PF03401">
    <property type="entry name" value="TctC"/>
    <property type="match status" value="1"/>
</dbReference>
<dbReference type="Gene3D" id="3.40.190.10">
    <property type="entry name" value="Periplasmic binding protein-like II"/>
    <property type="match status" value="1"/>
</dbReference>
<evidence type="ECO:0000313" key="3">
    <source>
        <dbReference type="EMBL" id="MFC4201525.1"/>
    </source>
</evidence>
<dbReference type="RefSeq" id="WP_246600319.1">
    <property type="nucleotide sequence ID" value="NZ_JAHTBN010000002.1"/>
</dbReference>
<dbReference type="Proteomes" id="UP001595848">
    <property type="component" value="Unassembled WGS sequence"/>
</dbReference>
<dbReference type="CDD" id="cd07012">
    <property type="entry name" value="PBP2_Bug_TTT"/>
    <property type="match status" value="1"/>
</dbReference>
<feature type="chain" id="PRO_5045495559" evidence="2">
    <location>
        <begin position="25"/>
        <end position="325"/>
    </location>
</feature>
<dbReference type="EMBL" id="JBHSBV010000003">
    <property type="protein sequence ID" value="MFC4201525.1"/>
    <property type="molecule type" value="Genomic_DNA"/>
</dbReference>
<dbReference type="Gene3D" id="3.40.190.150">
    <property type="entry name" value="Bordetella uptake gene, domain 1"/>
    <property type="match status" value="1"/>
</dbReference>
<organism evidence="3 4">
    <name type="scientific">Candidimonas humi</name>
    <dbReference type="NCBI Taxonomy" id="683355"/>
    <lineage>
        <taxon>Bacteria</taxon>
        <taxon>Pseudomonadati</taxon>
        <taxon>Pseudomonadota</taxon>
        <taxon>Betaproteobacteria</taxon>
        <taxon>Burkholderiales</taxon>
        <taxon>Alcaligenaceae</taxon>
        <taxon>Candidimonas</taxon>
    </lineage>
</organism>
<name>A0ABV8NX64_9BURK</name>
<dbReference type="PANTHER" id="PTHR42928">
    <property type="entry name" value="TRICARBOXYLATE-BINDING PROTEIN"/>
    <property type="match status" value="1"/>
</dbReference>
<comment type="similarity">
    <text evidence="1">Belongs to the UPF0065 (bug) family.</text>
</comment>
<gene>
    <name evidence="3" type="ORF">ACFOY1_11220</name>
</gene>
<dbReference type="PIRSF" id="PIRSF017082">
    <property type="entry name" value="YflP"/>
    <property type="match status" value="1"/>
</dbReference>
<evidence type="ECO:0000256" key="2">
    <source>
        <dbReference type="SAM" id="SignalP"/>
    </source>
</evidence>
<comment type="caution">
    <text evidence="3">The sequence shown here is derived from an EMBL/GenBank/DDBJ whole genome shotgun (WGS) entry which is preliminary data.</text>
</comment>
<accession>A0ABV8NX64</accession>
<reference evidence="4" key="1">
    <citation type="journal article" date="2019" name="Int. J. Syst. Evol. Microbiol.">
        <title>The Global Catalogue of Microorganisms (GCM) 10K type strain sequencing project: providing services to taxonomists for standard genome sequencing and annotation.</title>
        <authorList>
            <consortium name="The Broad Institute Genomics Platform"/>
            <consortium name="The Broad Institute Genome Sequencing Center for Infectious Disease"/>
            <person name="Wu L."/>
            <person name="Ma J."/>
        </authorList>
    </citation>
    <scope>NUCLEOTIDE SEQUENCE [LARGE SCALE GENOMIC DNA]</scope>
    <source>
        <strain evidence="4">LMG 24813</strain>
    </source>
</reference>
<keyword evidence="2" id="KW-0732">Signal</keyword>